<reference evidence="2 3" key="1">
    <citation type="submission" date="2013-12" db="EMBL/GenBank/DDBJ databases">
        <authorList>
            <person name="Stott M."/>
        </authorList>
    </citation>
    <scope>NUCLEOTIDE SEQUENCE [LARGE SCALE GENOMIC DNA]</scope>
    <source>
        <strain evidence="2 3">K22</strain>
    </source>
</reference>
<protein>
    <submittedName>
        <fullName evidence="2">Uncharacterized protein</fullName>
    </submittedName>
</protein>
<sequence length="258" mass="28317">MTRHFYSLTGSAGEIEIEVEANGLEGDVDIFTAADWRPLVKVPLYATGEPLKVAKTFFLRRAERLILRIEARAQGDAEGTYRIRFGGSFVPDQTVAAETPLLPTPPPAKGERRTATGARIEDERVEIAESEQASKQESPKAKDERSETSLAKKEDKEAPAAPAKEEEKRRDEVIALSDATGAKGPSRSGGRAPGRSPVTAPLADGKLVLEMQDGSRIEREMRAIRRLTISATQIVIVDLRGRVERIPMAHVIRIAIER</sequence>
<feature type="compositionally biased region" description="Low complexity" evidence="1">
    <location>
        <begin position="184"/>
        <end position="197"/>
    </location>
</feature>
<name>A0A0B6X007_9BACT</name>
<feature type="region of interest" description="Disordered" evidence="1">
    <location>
        <begin position="97"/>
        <end position="200"/>
    </location>
</feature>
<dbReference type="Proteomes" id="UP000031518">
    <property type="component" value="Unassembled WGS sequence"/>
</dbReference>
<dbReference type="EMBL" id="CBXV010000006">
    <property type="protein sequence ID" value="CDM65745.1"/>
    <property type="molecule type" value="Genomic_DNA"/>
</dbReference>
<evidence type="ECO:0000313" key="3">
    <source>
        <dbReference type="Proteomes" id="UP000031518"/>
    </source>
</evidence>
<organism evidence="2 3">
    <name type="scientific">Pyrinomonas methylaliphatogenes</name>
    <dbReference type="NCBI Taxonomy" id="454194"/>
    <lineage>
        <taxon>Bacteria</taxon>
        <taxon>Pseudomonadati</taxon>
        <taxon>Acidobacteriota</taxon>
        <taxon>Blastocatellia</taxon>
        <taxon>Blastocatellales</taxon>
        <taxon>Pyrinomonadaceae</taxon>
        <taxon>Pyrinomonas</taxon>
    </lineage>
</organism>
<reference evidence="2 3" key="2">
    <citation type="submission" date="2015-01" db="EMBL/GenBank/DDBJ databases">
        <title>Complete genome sequence of Pyrinomonas methylaliphatogenes type strain K22T.</title>
        <authorList>
            <person name="Lee K.C.Y."/>
            <person name="Power J.F."/>
            <person name="Dunfield P.F."/>
            <person name="Morgan X.C."/>
            <person name="Huttenhower C."/>
            <person name="Stott M.B."/>
        </authorList>
    </citation>
    <scope>NUCLEOTIDE SEQUENCE [LARGE SCALE GENOMIC DNA]</scope>
    <source>
        <strain evidence="2 3">K22</strain>
    </source>
</reference>
<keyword evidence="3" id="KW-1185">Reference proteome</keyword>
<proteinExistence type="predicted"/>
<dbReference type="AlphaFoldDB" id="A0A0B6X007"/>
<gene>
    <name evidence="2" type="ORF">PYK22_01752</name>
</gene>
<evidence type="ECO:0000313" key="2">
    <source>
        <dbReference type="EMBL" id="CDM65745.1"/>
    </source>
</evidence>
<dbReference type="RefSeq" id="WP_041976261.1">
    <property type="nucleotide sequence ID" value="NZ_CBXV010000006.1"/>
</dbReference>
<accession>A0A0B6X007</accession>
<evidence type="ECO:0000256" key="1">
    <source>
        <dbReference type="SAM" id="MobiDB-lite"/>
    </source>
</evidence>
<feature type="compositionally biased region" description="Basic and acidic residues" evidence="1">
    <location>
        <begin position="109"/>
        <end position="173"/>
    </location>
</feature>